<dbReference type="Proteomes" id="UP001147700">
    <property type="component" value="Unassembled WGS sequence"/>
</dbReference>
<gene>
    <name evidence="6" type="ORF">OJ962_18995</name>
</gene>
<accession>A0ABT4RM87</accession>
<dbReference type="EC" id="2.4.-.-" evidence="6"/>
<keyword evidence="3 6" id="KW-0328">Glycosyltransferase</keyword>
<dbReference type="EMBL" id="JAPCID010000027">
    <property type="protein sequence ID" value="MDA0139595.1"/>
    <property type="molecule type" value="Genomic_DNA"/>
</dbReference>
<keyword evidence="4 6" id="KW-0808">Transferase</keyword>
<name>A0ABT4RM87_9ACTN</name>
<dbReference type="PANTHER" id="PTHR43179">
    <property type="entry name" value="RHAMNOSYLTRANSFERASE WBBL"/>
    <property type="match status" value="1"/>
</dbReference>
<sequence length="333" mass="36558">MRLILDPAVRLYDGGRVLAARGRIIRLTEEGPGALRALLADTASPAQQRLGERLLDAGFAHPRPAPKRVDVTVVIPVKDGPILAPVDERTIVVDDGSASPIPGAIRRDRCGGPAAARNTGLDHASTELVAFLDADTLPPPDWTERLAGHFDDPRVTAVAPRIRAANRRRSPLDLGPDRNQPYVPSAALIVRTPVRFDEGLRYGEDVDLVWRLLDAGHRVVYDPSVVVLHHESHVMRRRFAYGTSAAPLAARHPGRLRHVAFSRPRPFALARTLHEKGVPRRLALTWTLQSLGQSARGLRNLLSPYGIGVLWGRIRGLPTISPPSIRERDQTTH</sequence>
<dbReference type="Gene3D" id="3.90.550.10">
    <property type="entry name" value="Spore Coat Polysaccharide Biosynthesis Protein SpsA, Chain A"/>
    <property type="match status" value="1"/>
</dbReference>
<feature type="domain" description="Glycosyltransferase 2-like" evidence="5">
    <location>
        <begin position="105"/>
        <end position="168"/>
    </location>
</feature>
<evidence type="ECO:0000256" key="2">
    <source>
        <dbReference type="ARBA" id="ARBA00006739"/>
    </source>
</evidence>
<comment type="caution">
    <text evidence="6">The sequence shown here is derived from an EMBL/GenBank/DDBJ whole genome shotgun (WGS) entry which is preliminary data.</text>
</comment>
<dbReference type="Pfam" id="PF00535">
    <property type="entry name" value="Glycos_transf_2"/>
    <property type="match status" value="1"/>
</dbReference>
<dbReference type="GO" id="GO:0016757">
    <property type="term" value="F:glycosyltransferase activity"/>
    <property type="evidence" value="ECO:0007669"/>
    <property type="project" value="UniProtKB-KW"/>
</dbReference>
<evidence type="ECO:0000313" key="7">
    <source>
        <dbReference type="Proteomes" id="UP001147700"/>
    </source>
</evidence>
<protein>
    <submittedName>
        <fullName evidence="6">Glycosyltransferase</fullName>
        <ecNumber evidence="6">2.4.-.-</ecNumber>
    </submittedName>
</protein>
<reference evidence="6" key="1">
    <citation type="submission" date="2022-10" db="EMBL/GenBank/DDBJ databases">
        <title>The WGS of Solirubrobacter sp. CPCC 204708.</title>
        <authorList>
            <person name="Jiang Z."/>
        </authorList>
    </citation>
    <scope>NUCLEOTIDE SEQUENCE</scope>
    <source>
        <strain evidence="6">CPCC 204708</strain>
    </source>
</reference>
<dbReference type="RefSeq" id="WP_202952059.1">
    <property type="nucleotide sequence ID" value="NZ_JAPCID010000027.1"/>
</dbReference>
<dbReference type="PANTHER" id="PTHR43179:SF12">
    <property type="entry name" value="GALACTOFURANOSYLTRANSFERASE GLFT2"/>
    <property type="match status" value="1"/>
</dbReference>
<dbReference type="InterPro" id="IPR001173">
    <property type="entry name" value="Glyco_trans_2-like"/>
</dbReference>
<evidence type="ECO:0000256" key="3">
    <source>
        <dbReference type="ARBA" id="ARBA00022676"/>
    </source>
</evidence>
<evidence type="ECO:0000259" key="5">
    <source>
        <dbReference type="Pfam" id="PF00535"/>
    </source>
</evidence>
<organism evidence="6 7">
    <name type="scientific">Solirubrobacter deserti</name>
    <dbReference type="NCBI Taxonomy" id="2282478"/>
    <lineage>
        <taxon>Bacteria</taxon>
        <taxon>Bacillati</taxon>
        <taxon>Actinomycetota</taxon>
        <taxon>Thermoleophilia</taxon>
        <taxon>Solirubrobacterales</taxon>
        <taxon>Solirubrobacteraceae</taxon>
        <taxon>Solirubrobacter</taxon>
    </lineage>
</organism>
<proteinExistence type="inferred from homology"/>
<comment type="similarity">
    <text evidence="2">Belongs to the glycosyltransferase 2 family.</text>
</comment>
<dbReference type="InterPro" id="IPR029044">
    <property type="entry name" value="Nucleotide-diphossugar_trans"/>
</dbReference>
<evidence type="ECO:0000256" key="4">
    <source>
        <dbReference type="ARBA" id="ARBA00022679"/>
    </source>
</evidence>
<evidence type="ECO:0000313" key="6">
    <source>
        <dbReference type="EMBL" id="MDA0139595.1"/>
    </source>
</evidence>
<keyword evidence="7" id="KW-1185">Reference proteome</keyword>
<comment type="pathway">
    <text evidence="1">Cell wall biogenesis; cell wall polysaccharide biosynthesis.</text>
</comment>
<evidence type="ECO:0000256" key="1">
    <source>
        <dbReference type="ARBA" id="ARBA00004776"/>
    </source>
</evidence>
<dbReference type="SUPFAM" id="SSF53448">
    <property type="entry name" value="Nucleotide-diphospho-sugar transferases"/>
    <property type="match status" value="1"/>
</dbReference>